<dbReference type="AlphaFoldDB" id="A0A8S0R2J8"/>
<proteinExistence type="predicted"/>
<reference evidence="1 2" key="1">
    <citation type="submission" date="2019-12" db="EMBL/GenBank/DDBJ databases">
        <authorList>
            <person name="Alioto T."/>
            <person name="Alioto T."/>
            <person name="Gomez Garrido J."/>
        </authorList>
    </citation>
    <scope>NUCLEOTIDE SEQUENCE [LARGE SCALE GENOMIC DNA]</scope>
</reference>
<comment type="caution">
    <text evidence="1">The sequence shown here is derived from an EMBL/GenBank/DDBJ whole genome shotgun (WGS) entry which is preliminary data.</text>
</comment>
<dbReference type="Proteomes" id="UP000594638">
    <property type="component" value="Unassembled WGS sequence"/>
</dbReference>
<gene>
    <name evidence="1" type="ORF">OLEA9_A071704</name>
</gene>
<accession>A0A8S0R2J8</accession>
<sequence>MRGRNFGVCHSCRSKAHYFEQCQLRHRYPSCDDGYRKCFEVERDIGNKDRLFFTCSNDCGYFDWVKVEASGGESSSINDKVNEASDKDDEELPRLFDRLARISEKRGVEISLHMTFSKGKGIEKCHGEGKSSV</sequence>
<dbReference type="Gramene" id="OE9A071704T1">
    <property type="protein sequence ID" value="OE9A071704C1"/>
    <property type="gene ID" value="OE9A071704"/>
</dbReference>
<dbReference type="EMBL" id="CACTIH010002049">
    <property type="protein sequence ID" value="CAA2972344.1"/>
    <property type="molecule type" value="Genomic_DNA"/>
</dbReference>
<evidence type="ECO:0000313" key="2">
    <source>
        <dbReference type="Proteomes" id="UP000594638"/>
    </source>
</evidence>
<keyword evidence="2" id="KW-1185">Reference proteome</keyword>
<evidence type="ECO:0000313" key="1">
    <source>
        <dbReference type="EMBL" id="CAA2972344.1"/>
    </source>
</evidence>
<name>A0A8S0R2J8_OLEEU</name>
<protein>
    <submittedName>
        <fullName evidence="1">Uncharacterized protein</fullName>
    </submittedName>
</protein>
<dbReference type="OrthoDB" id="922027at2759"/>
<organism evidence="1 2">
    <name type="scientific">Olea europaea subsp. europaea</name>
    <dbReference type="NCBI Taxonomy" id="158383"/>
    <lineage>
        <taxon>Eukaryota</taxon>
        <taxon>Viridiplantae</taxon>
        <taxon>Streptophyta</taxon>
        <taxon>Embryophyta</taxon>
        <taxon>Tracheophyta</taxon>
        <taxon>Spermatophyta</taxon>
        <taxon>Magnoliopsida</taxon>
        <taxon>eudicotyledons</taxon>
        <taxon>Gunneridae</taxon>
        <taxon>Pentapetalae</taxon>
        <taxon>asterids</taxon>
        <taxon>lamiids</taxon>
        <taxon>Lamiales</taxon>
        <taxon>Oleaceae</taxon>
        <taxon>Oleeae</taxon>
        <taxon>Olea</taxon>
    </lineage>
</organism>